<feature type="binding site" evidence="11">
    <location>
        <position position="55"/>
    </location>
    <ligand>
        <name>Zn(2+)</name>
        <dbReference type="ChEBI" id="CHEBI:29105"/>
    </ligand>
</feature>
<feature type="active site" description="Charge relay system" evidence="10">
    <location>
        <position position="141"/>
    </location>
</feature>
<feature type="binding site" evidence="11">
    <location>
        <position position="57"/>
    </location>
    <ligand>
        <name>Zn(2+)</name>
        <dbReference type="ChEBI" id="CHEBI:29105"/>
    </ligand>
</feature>
<evidence type="ECO:0000256" key="3">
    <source>
        <dbReference type="ARBA" id="ARBA00012982"/>
    </source>
</evidence>
<dbReference type="InterPro" id="IPR038418">
    <property type="entry name" value="6-PTP_synth/QueD_sf"/>
</dbReference>
<sequence>MDAAEAAGPPPPGGRAVIEITRREEFSAAHRLFNAAWPAERNEALYGLCANPHYHGHNYVVEVTLRGPVDPETGMIYNLADLKGLLRRQVVEPLDHKNLNEDAAPYLKGRIPTAENIAMAIWERLAEHLPPGLLHRVRLFENERNFVDYRGGS</sequence>
<dbReference type="PIRSF" id="PIRSF006113">
    <property type="entry name" value="PTP_synth"/>
    <property type="match status" value="1"/>
</dbReference>
<keyword evidence="6 11" id="KW-0862">Zinc</keyword>
<dbReference type="Pfam" id="PF01242">
    <property type="entry name" value="PTPS"/>
    <property type="match status" value="1"/>
</dbReference>
<comment type="pathway">
    <text evidence="1">Purine metabolism; 7-cyano-7-deazaguanine biosynthesis.</text>
</comment>
<evidence type="ECO:0000313" key="12">
    <source>
        <dbReference type="EMBL" id="MBI3127853.1"/>
    </source>
</evidence>
<proteinExistence type="inferred from homology"/>
<dbReference type="Proteomes" id="UP000782312">
    <property type="component" value="Unassembled WGS sequence"/>
</dbReference>
<evidence type="ECO:0000256" key="2">
    <source>
        <dbReference type="ARBA" id="ARBA00008900"/>
    </source>
</evidence>
<comment type="similarity">
    <text evidence="2">Belongs to the PTPS family. QueD subfamily.</text>
</comment>
<evidence type="ECO:0000256" key="1">
    <source>
        <dbReference type="ARBA" id="ARBA00005061"/>
    </source>
</evidence>
<dbReference type="GO" id="GO:0046872">
    <property type="term" value="F:metal ion binding"/>
    <property type="evidence" value="ECO:0007669"/>
    <property type="project" value="UniProtKB-KW"/>
</dbReference>
<dbReference type="GO" id="GO:0070497">
    <property type="term" value="F:6-carboxytetrahydropterin synthase activity"/>
    <property type="evidence" value="ECO:0007669"/>
    <property type="project" value="UniProtKB-EC"/>
</dbReference>
<dbReference type="InterPro" id="IPR007115">
    <property type="entry name" value="6-PTP_synth/QueD"/>
</dbReference>
<keyword evidence="5 11" id="KW-0479">Metal-binding</keyword>
<dbReference type="PANTHER" id="PTHR12589">
    <property type="entry name" value="PYRUVOYL TETRAHYDROBIOPTERIN SYNTHASE"/>
    <property type="match status" value="1"/>
</dbReference>
<gene>
    <name evidence="12" type="ORF">HYZ11_09635</name>
</gene>
<evidence type="ECO:0000256" key="9">
    <source>
        <dbReference type="ARBA" id="ARBA00048807"/>
    </source>
</evidence>
<reference evidence="12" key="1">
    <citation type="submission" date="2020-07" db="EMBL/GenBank/DDBJ databases">
        <title>Huge and variable diversity of episymbiotic CPR bacteria and DPANN archaea in groundwater ecosystems.</title>
        <authorList>
            <person name="He C.Y."/>
            <person name="Keren R."/>
            <person name="Whittaker M."/>
            <person name="Farag I.F."/>
            <person name="Doudna J."/>
            <person name="Cate J.H.D."/>
            <person name="Banfield J.F."/>
        </authorList>
    </citation>
    <scope>NUCLEOTIDE SEQUENCE</scope>
    <source>
        <strain evidence="12">NC_groundwater_763_Ag_S-0.2um_68_21</strain>
    </source>
</reference>
<evidence type="ECO:0000256" key="7">
    <source>
        <dbReference type="ARBA" id="ARBA00023239"/>
    </source>
</evidence>
<evidence type="ECO:0000256" key="8">
    <source>
        <dbReference type="ARBA" id="ARBA00031449"/>
    </source>
</evidence>
<feature type="binding site" evidence="11">
    <location>
        <position position="30"/>
    </location>
    <ligand>
        <name>Zn(2+)</name>
        <dbReference type="ChEBI" id="CHEBI:29105"/>
    </ligand>
</feature>
<protein>
    <recommendedName>
        <fullName evidence="4">6-carboxy-5,6,7,8-tetrahydropterin synthase</fullName>
        <ecNumber evidence="3">4.1.2.50</ecNumber>
    </recommendedName>
    <alternativeName>
        <fullName evidence="8">Queuosine biosynthesis protein QueD</fullName>
    </alternativeName>
</protein>
<evidence type="ECO:0000256" key="10">
    <source>
        <dbReference type="PIRSR" id="PIRSR006113-1"/>
    </source>
</evidence>
<feature type="active site" description="Proton acceptor" evidence="10">
    <location>
        <position position="49"/>
    </location>
</feature>
<accession>A0A932HZD2</accession>
<dbReference type="EC" id="4.1.2.50" evidence="3"/>
<keyword evidence="7" id="KW-0456">Lyase</keyword>
<comment type="caution">
    <text evidence="12">The sequence shown here is derived from an EMBL/GenBank/DDBJ whole genome shotgun (WGS) entry which is preliminary data.</text>
</comment>
<name>A0A932HZD2_UNCTE</name>
<dbReference type="SUPFAM" id="SSF55620">
    <property type="entry name" value="Tetrahydrobiopterin biosynthesis enzymes-like"/>
    <property type="match status" value="1"/>
</dbReference>
<evidence type="ECO:0000256" key="11">
    <source>
        <dbReference type="PIRSR" id="PIRSR006113-2"/>
    </source>
</evidence>
<feature type="active site" description="Charge relay system" evidence="10">
    <location>
        <position position="96"/>
    </location>
</feature>
<comment type="cofactor">
    <cofactor evidence="11">
        <name>Zn(2+)</name>
        <dbReference type="ChEBI" id="CHEBI:29105"/>
    </cofactor>
    <text evidence="11">Binds 1 zinc ion per subunit.</text>
</comment>
<dbReference type="EMBL" id="JACPUR010000019">
    <property type="protein sequence ID" value="MBI3127853.1"/>
    <property type="molecule type" value="Genomic_DNA"/>
</dbReference>
<organism evidence="12 13">
    <name type="scientific">Tectimicrobiota bacterium</name>
    <dbReference type="NCBI Taxonomy" id="2528274"/>
    <lineage>
        <taxon>Bacteria</taxon>
        <taxon>Pseudomonadati</taxon>
        <taxon>Nitrospinota/Tectimicrobiota group</taxon>
        <taxon>Candidatus Tectimicrobiota</taxon>
    </lineage>
</organism>
<comment type="catalytic activity">
    <reaction evidence="9">
        <text>7,8-dihydroneopterin 3'-triphosphate + H2O = 6-carboxy-5,6,7,8-tetrahydropterin + triphosphate + acetaldehyde + 2 H(+)</text>
        <dbReference type="Rhea" id="RHEA:27966"/>
        <dbReference type="ChEBI" id="CHEBI:15343"/>
        <dbReference type="ChEBI" id="CHEBI:15377"/>
        <dbReference type="ChEBI" id="CHEBI:15378"/>
        <dbReference type="ChEBI" id="CHEBI:18036"/>
        <dbReference type="ChEBI" id="CHEBI:58462"/>
        <dbReference type="ChEBI" id="CHEBI:61032"/>
        <dbReference type="EC" id="4.1.2.50"/>
    </reaction>
</comment>
<evidence type="ECO:0000313" key="13">
    <source>
        <dbReference type="Proteomes" id="UP000782312"/>
    </source>
</evidence>
<evidence type="ECO:0000256" key="6">
    <source>
        <dbReference type="ARBA" id="ARBA00022833"/>
    </source>
</evidence>
<evidence type="ECO:0000256" key="5">
    <source>
        <dbReference type="ARBA" id="ARBA00022723"/>
    </source>
</evidence>
<dbReference type="AlphaFoldDB" id="A0A932HZD2"/>
<dbReference type="PANTHER" id="PTHR12589:SF7">
    <property type="entry name" value="6-PYRUVOYL TETRAHYDROBIOPTERIN SYNTHASE"/>
    <property type="match status" value="1"/>
</dbReference>
<dbReference type="Gene3D" id="3.30.479.10">
    <property type="entry name" value="6-pyruvoyl tetrahydropterin synthase/QueD"/>
    <property type="match status" value="1"/>
</dbReference>
<dbReference type="FunFam" id="3.30.479.10:FF:000003">
    <property type="entry name" value="6-pyruvoyl tetrahydrobiopterin synthase"/>
    <property type="match status" value="1"/>
</dbReference>
<evidence type="ECO:0000256" key="4">
    <source>
        <dbReference type="ARBA" id="ARBA00018141"/>
    </source>
</evidence>